<dbReference type="SUPFAM" id="SSF52540">
    <property type="entry name" value="P-loop containing nucleoside triphosphate hydrolases"/>
    <property type="match status" value="1"/>
</dbReference>
<evidence type="ECO:0008006" key="3">
    <source>
        <dbReference type="Google" id="ProtNLM"/>
    </source>
</evidence>
<evidence type="ECO:0000313" key="1">
    <source>
        <dbReference type="EMBL" id="SMO86402.1"/>
    </source>
</evidence>
<dbReference type="Proteomes" id="UP000316916">
    <property type="component" value="Unassembled WGS sequence"/>
</dbReference>
<keyword evidence="2" id="KW-1185">Reference proteome</keyword>
<dbReference type="AlphaFoldDB" id="A0A521ER81"/>
<organism evidence="1 2">
    <name type="scientific">Chryseobacterium rhizoplanae</name>
    <dbReference type="NCBI Taxonomy" id="1609531"/>
    <lineage>
        <taxon>Bacteria</taxon>
        <taxon>Pseudomonadati</taxon>
        <taxon>Bacteroidota</taxon>
        <taxon>Flavobacteriia</taxon>
        <taxon>Flavobacteriales</taxon>
        <taxon>Weeksellaceae</taxon>
        <taxon>Chryseobacterium group</taxon>
        <taxon>Chryseobacterium</taxon>
    </lineage>
</organism>
<reference evidence="1 2" key="1">
    <citation type="submission" date="2017-05" db="EMBL/GenBank/DDBJ databases">
        <authorList>
            <person name="Varghese N."/>
            <person name="Submissions S."/>
        </authorList>
    </citation>
    <scope>NUCLEOTIDE SEQUENCE [LARGE SCALE GENOMIC DNA]</scope>
    <source>
        <strain evidence="1 2">DSM 29371</strain>
    </source>
</reference>
<dbReference type="InterPro" id="IPR027417">
    <property type="entry name" value="P-loop_NTPase"/>
</dbReference>
<name>A0A521ER81_9FLAO</name>
<protein>
    <recommendedName>
        <fullName evidence="3">AAA ATPase domain-containing protein</fullName>
    </recommendedName>
</protein>
<gene>
    <name evidence="1" type="ORF">SAMN06265171_109136</name>
</gene>
<dbReference type="Gene3D" id="3.40.50.300">
    <property type="entry name" value="P-loop containing nucleotide triphosphate hydrolases"/>
    <property type="match status" value="1"/>
</dbReference>
<sequence length="697" mass="82882">MSFKLIAIQPLHGHNANFIKNLHPNTVYQFYSDYQFNKNKSGNITEVIYKERVPKSLYEEKVNISAIVGKNGSGKSALVELLYVTFYKISRILEILDAEETDFSEIEDFKPEIFEIAFGHFKQIFENKTIENRDSNLKESAKNLVGNLNRFTRPKTKFKEYDKYTTDLGINIFYEIENEIFCLGIKEESLFLFSYTNGTIDISTKIKLRENAKKIFYNLVINYSIYGLNSEESGNWIEKLFHKNDSYQTPIVINPFRDKGNIDINTENYLVRQRLLAIVFSKEIIHSNELIENKTIQKIKFRYRNKSNYEYNLNEPTFINNIFPKLYQKFFNEVFIDYKQETIYQESVIYIINKICSITERYNTFSEFKDFDSGDEEQLEGLVNLLYEDRSHITLKLRQALNFYKYQNYIDSQTVNLQEYNQEYTFKEIFDKINSQITLPDDHLFTYLIEYLPPSFIDIELYFDEDENNSLSNLSSGEKQRIYSLNSIIYHLRNLLSVNFNRKKEDLIIYSNFNIILDEIELYYHPEQQKSFVKDLLDYIKKIDFKDLYKDYIPNINILFITHSPFILSDIPKQNVLFLKKGLPSEDFSNKNTFGANINDLLSNSFFFEHNDSKLLMGEFAKNKINEIIDWLNEKEVSSENKKEYKRIIDLIDEPLLKNKLEEMYFSRFPNEFDEKLEIEKLKVRAIELGLKIKEND</sequence>
<evidence type="ECO:0000313" key="2">
    <source>
        <dbReference type="Proteomes" id="UP000316916"/>
    </source>
</evidence>
<proteinExistence type="predicted"/>
<accession>A0A521ER81</accession>
<dbReference type="EMBL" id="FXTC01000009">
    <property type="protein sequence ID" value="SMO86402.1"/>
    <property type="molecule type" value="Genomic_DNA"/>
</dbReference>
<dbReference type="RefSeq" id="WP_142719189.1">
    <property type="nucleotide sequence ID" value="NZ_FXTC01000009.1"/>
</dbReference>